<gene>
    <name evidence="2" type="ORF">CCR75_006235</name>
</gene>
<protein>
    <submittedName>
        <fullName evidence="2">Uncharacterized protein</fullName>
    </submittedName>
</protein>
<sequence>MYYPFQRSSSSTSTIECQEQHAQNQVQDRTTRYLRSVALLGFALALLDNRIVAENDQSVAGLEPMR</sequence>
<keyword evidence="3" id="KW-1185">Reference proteome</keyword>
<evidence type="ECO:0000313" key="2">
    <source>
        <dbReference type="EMBL" id="TDH74176.1"/>
    </source>
</evidence>
<feature type="region of interest" description="Disordered" evidence="1">
    <location>
        <begin position="1"/>
        <end position="24"/>
    </location>
</feature>
<dbReference type="AlphaFoldDB" id="A0A976ILV5"/>
<dbReference type="KEGG" id="blac:94349976"/>
<dbReference type="GeneID" id="94349976"/>
<name>A0A976ILV5_BRELC</name>
<evidence type="ECO:0000256" key="1">
    <source>
        <dbReference type="SAM" id="MobiDB-lite"/>
    </source>
</evidence>
<evidence type="ECO:0000313" key="3">
    <source>
        <dbReference type="Proteomes" id="UP000294530"/>
    </source>
</evidence>
<organism evidence="2 3">
    <name type="scientific">Bremia lactucae</name>
    <name type="common">Lettuce downy mildew</name>
    <dbReference type="NCBI Taxonomy" id="4779"/>
    <lineage>
        <taxon>Eukaryota</taxon>
        <taxon>Sar</taxon>
        <taxon>Stramenopiles</taxon>
        <taxon>Oomycota</taxon>
        <taxon>Peronosporomycetes</taxon>
        <taxon>Peronosporales</taxon>
        <taxon>Peronosporaceae</taxon>
        <taxon>Bremia</taxon>
    </lineage>
</organism>
<dbReference type="RefSeq" id="XP_067823674.1">
    <property type="nucleotide sequence ID" value="XM_067964305.1"/>
</dbReference>
<proteinExistence type="predicted"/>
<reference evidence="2 3" key="1">
    <citation type="journal article" date="2021" name="Genome Biol.">
        <title>AFLAP: assembly-free linkage analysis pipeline using k-mers from genome sequencing data.</title>
        <authorList>
            <person name="Fletcher K."/>
            <person name="Zhang L."/>
            <person name="Gil J."/>
            <person name="Han R."/>
            <person name="Cavanaugh K."/>
            <person name="Michelmore R."/>
        </authorList>
    </citation>
    <scope>NUCLEOTIDE SEQUENCE [LARGE SCALE GENOMIC DNA]</scope>
    <source>
        <strain evidence="2 3">SF5</strain>
    </source>
</reference>
<dbReference type="EMBL" id="SHOA02000011">
    <property type="protein sequence ID" value="TDH74176.1"/>
    <property type="molecule type" value="Genomic_DNA"/>
</dbReference>
<dbReference type="Proteomes" id="UP000294530">
    <property type="component" value="Unassembled WGS sequence"/>
</dbReference>
<accession>A0A976ILV5</accession>
<comment type="caution">
    <text evidence="2">The sequence shown here is derived from an EMBL/GenBank/DDBJ whole genome shotgun (WGS) entry which is preliminary data.</text>
</comment>